<keyword evidence="4" id="KW-1185">Reference proteome</keyword>
<evidence type="ECO:0000259" key="2">
    <source>
        <dbReference type="Pfam" id="PF13387"/>
    </source>
</evidence>
<dbReference type="InterPro" id="IPR025178">
    <property type="entry name" value="Lnb_N"/>
</dbReference>
<dbReference type="Proteomes" id="UP001157914">
    <property type="component" value="Unassembled WGS sequence"/>
</dbReference>
<evidence type="ECO:0000313" key="4">
    <source>
        <dbReference type="Proteomes" id="UP001157914"/>
    </source>
</evidence>
<evidence type="ECO:0000256" key="1">
    <source>
        <dbReference type="SAM" id="Phobius"/>
    </source>
</evidence>
<gene>
    <name evidence="3" type="ORF">SAMN06265374_0476</name>
</gene>
<name>A0ABY1N7W7_9HYPH</name>
<organism evidence="3 4">
    <name type="scientific">Roseibium denhamense</name>
    <dbReference type="NCBI Taxonomy" id="76305"/>
    <lineage>
        <taxon>Bacteria</taxon>
        <taxon>Pseudomonadati</taxon>
        <taxon>Pseudomonadota</taxon>
        <taxon>Alphaproteobacteria</taxon>
        <taxon>Hyphomicrobiales</taxon>
        <taxon>Stappiaceae</taxon>
        <taxon>Roseibium</taxon>
    </lineage>
</organism>
<feature type="domain" description="Lnb N-terminal periplasmic" evidence="2">
    <location>
        <begin position="122"/>
        <end position="278"/>
    </location>
</feature>
<keyword evidence="1" id="KW-1133">Transmembrane helix</keyword>
<dbReference type="Pfam" id="PF13387">
    <property type="entry name" value="Lnb_N"/>
    <property type="match status" value="1"/>
</dbReference>
<keyword evidence="1" id="KW-0472">Membrane</keyword>
<sequence>MFQLTNNFKHIAFAAVVILGALWSITATRFHLSDTAWYFAVTVILVASGGLTWLRLRARAPSLLGIALCATGVFAWYQTITPEQNKAWAVDVSRGVTAIVKANTVRLRNIRDFEWQTSNTATHRWFSGTYDLTRLKSVDVITSVWDNPDIAHLMVSFGFYDGENVVFSVETRREAHEAFNTVGGFFRQFELVLIAATERDILKLRTDIRQERVRMDPVALSHAQMKDLFLSYVRLAQDLSDAPSFYNTLTANCTTVVFNLANSLWPEMPLDWRVILSGHVPDYLDRLGVLEQTYDANDGRAANLLPDSSNLPITGLNYSELIRFGR</sequence>
<accession>A0ABY1N7W7</accession>
<keyword evidence="1" id="KW-0812">Transmembrane</keyword>
<feature type="transmembrane region" description="Helical" evidence="1">
    <location>
        <begin position="12"/>
        <end position="30"/>
    </location>
</feature>
<dbReference type="EMBL" id="FXTT01000001">
    <property type="protein sequence ID" value="SMP02781.1"/>
    <property type="molecule type" value="Genomic_DNA"/>
</dbReference>
<feature type="transmembrane region" description="Helical" evidence="1">
    <location>
        <begin position="61"/>
        <end position="77"/>
    </location>
</feature>
<feature type="transmembrane region" description="Helical" evidence="1">
    <location>
        <begin position="36"/>
        <end position="54"/>
    </location>
</feature>
<comment type="caution">
    <text evidence="3">The sequence shown here is derived from an EMBL/GenBank/DDBJ whole genome shotgun (WGS) entry which is preliminary data.</text>
</comment>
<protein>
    <recommendedName>
        <fullName evidence="2">Lnb N-terminal periplasmic domain-containing protein</fullName>
    </recommendedName>
</protein>
<reference evidence="3 4" key="1">
    <citation type="submission" date="2017-05" db="EMBL/GenBank/DDBJ databases">
        <authorList>
            <person name="Varghese N."/>
            <person name="Submissions S."/>
        </authorList>
    </citation>
    <scope>NUCLEOTIDE SEQUENCE [LARGE SCALE GENOMIC DNA]</scope>
    <source>
        <strain evidence="3 4">DSM 15949</strain>
    </source>
</reference>
<evidence type="ECO:0000313" key="3">
    <source>
        <dbReference type="EMBL" id="SMP02781.1"/>
    </source>
</evidence>
<proteinExistence type="predicted"/>